<dbReference type="PANTHER" id="PTHR21022:SF19">
    <property type="entry name" value="PREPHENATE DEHYDRATASE-RELATED"/>
    <property type="match status" value="1"/>
</dbReference>
<name>A0A650CDJ1_SULOH</name>
<feature type="domain" description="Prephenate dehydratase" evidence="6">
    <location>
        <begin position="6"/>
        <end position="177"/>
    </location>
</feature>
<keyword evidence="9" id="KW-1185">Reference proteome</keyword>
<sequence>MIDPNGIYYLGPKGSFTNEVAEIFEGDKIPKRTITEVFNSITDNSIGIVPIENSIEGPVHETLDNLFKNEEIYVNYEIEKEIKLVLAVNPSVNSLNDIEVIYSHSHAINEAKETLSKYNFTNFVPVESTSTAALYASKQKYSAAICSEYAANLYNLKIILRDINDSINITRFIVISKKLMEDGDKTMVMFTVPHKPGALYKVLEKFYNNNINLTMIYSRPLKSIPWQYYFYLEFEGNIKDNKVKVTLEEIRNITSMLKIKGSFTKLQYQVSNYLS</sequence>
<dbReference type="SUPFAM" id="SSF55021">
    <property type="entry name" value="ACT-like"/>
    <property type="match status" value="1"/>
</dbReference>
<dbReference type="GO" id="GO:0004664">
    <property type="term" value="F:prephenate dehydratase activity"/>
    <property type="evidence" value="ECO:0007669"/>
    <property type="project" value="InterPro"/>
</dbReference>
<dbReference type="RefSeq" id="WP_156013551.1">
    <property type="nucleotide sequence ID" value="NZ_CP045484.1"/>
</dbReference>
<evidence type="ECO:0000256" key="5">
    <source>
        <dbReference type="ARBA" id="ARBA00029440"/>
    </source>
</evidence>
<dbReference type="PROSITE" id="PS51671">
    <property type="entry name" value="ACT"/>
    <property type="match status" value="1"/>
</dbReference>
<feature type="domain" description="ACT" evidence="7">
    <location>
        <begin position="187"/>
        <end position="264"/>
    </location>
</feature>
<evidence type="ECO:0000256" key="3">
    <source>
        <dbReference type="ARBA" id="ARBA00023222"/>
    </source>
</evidence>
<dbReference type="InterPro" id="IPR045865">
    <property type="entry name" value="ACT-like_dom_sf"/>
</dbReference>
<evidence type="ECO:0000256" key="2">
    <source>
        <dbReference type="ARBA" id="ARBA00023141"/>
    </source>
</evidence>
<evidence type="ECO:0000313" key="8">
    <source>
        <dbReference type="EMBL" id="QGR15923.1"/>
    </source>
</evidence>
<evidence type="ECO:0000256" key="4">
    <source>
        <dbReference type="ARBA" id="ARBA00023239"/>
    </source>
</evidence>
<dbReference type="Proteomes" id="UP000427373">
    <property type="component" value="Chromosome"/>
</dbReference>
<dbReference type="GO" id="GO:0009094">
    <property type="term" value="P:L-phenylalanine biosynthetic process"/>
    <property type="evidence" value="ECO:0007669"/>
    <property type="project" value="UniProtKB-KW"/>
</dbReference>
<dbReference type="KEGG" id="soh:D1869_01010"/>
<dbReference type="SUPFAM" id="SSF53850">
    <property type="entry name" value="Periplasmic binding protein-like II"/>
    <property type="match status" value="1"/>
</dbReference>
<evidence type="ECO:0000259" key="7">
    <source>
        <dbReference type="PROSITE" id="PS51671"/>
    </source>
</evidence>
<dbReference type="InterPro" id="IPR002912">
    <property type="entry name" value="ACT_dom"/>
</dbReference>
<evidence type="ECO:0000256" key="1">
    <source>
        <dbReference type="ARBA" id="ARBA00022605"/>
    </source>
</evidence>
<evidence type="ECO:0000313" key="9">
    <source>
        <dbReference type="Proteomes" id="UP000427373"/>
    </source>
</evidence>
<dbReference type="CDD" id="cd04905">
    <property type="entry name" value="ACT_CM-PDT"/>
    <property type="match status" value="1"/>
</dbReference>
<keyword evidence="2" id="KW-0057">Aromatic amino acid biosynthesis</keyword>
<organism evidence="8 9">
    <name type="scientific">Sulfurisphaera ohwakuensis</name>
    <dbReference type="NCBI Taxonomy" id="69656"/>
    <lineage>
        <taxon>Archaea</taxon>
        <taxon>Thermoproteota</taxon>
        <taxon>Thermoprotei</taxon>
        <taxon>Sulfolobales</taxon>
        <taxon>Sulfolobaceae</taxon>
        <taxon>Sulfurisphaera</taxon>
    </lineage>
</organism>
<dbReference type="Gene3D" id="3.30.70.260">
    <property type="match status" value="1"/>
</dbReference>
<dbReference type="OrthoDB" id="8755at2157"/>
<dbReference type="CDD" id="cd13630">
    <property type="entry name" value="PBP2_PDT_1"/>
    <property type="match status" value="1"/>
</dbReference>
<dbReference type="Pfam" id="PF00800">
    <property type="entry name" value="PDT"/>
    <property type="match status" value="1"/>
</dbReference>
<dbReference type="EMBL" id="CP045484">
    <property type="protein sequence ID" value="QGR15923.1"/>
    <property type="molecule type" value="Genomic_DNA"/>
</dbReference>
<dbReference type="PANTHER" id="PTHR21022">
    <property type="entry name" value="PREPHENATE DEHYDRATASE P PROTEIN"/>
    <property type="match status" value="1"/>
</dbReference>
<reference evidence="8 9" key="1">
    <citation type="submission" date="2019-10" db="EMBL/GenBank/DDBJ databases">
        <title>Genome Sequences from Six Type Strain Members of the Archaeal Family Sulfolobaceae: Acidianus ambivalens, Acidianus infernus, Metallosphaera prunae, Stygiolobus azoricus, Sulfolobus metallicus, and Sulfurisphaera ohwakuensis.</title>
        <authorList>
            <person name="Counts J.A."/>
            <person name="Kelly R.M."/>
        </authorList>
    </citation>
    <scope>NUCLEOTIDE SEQUENCE [LARGE SCALE GENOMIC DNA]</scope>
    <source>
        <strain evidence="8 9">TA-1</strain>
    </source>
</reference>
<dbReference type="InterPro" id="IPR001086">
    <property type="entry name" value="Preph_deHydtase"/>
</dbReference>
<evidence type="ECO:0000259" key="6">
    <source>
        <dbReference type="PROSITE" id="PS51171"/>
    </source>
</evidence>
<keyword evidence="4" id="KW-0456">Lyase</keyword>
<dbReference type="GO" id="GO:0005737">
    <property type="term" value="C:cytoplasm"/>
    <property type="evidence" value="ECO:0007669"/>
    <property type="project" value="TreeGrafter"/>
</dbReference>
<dbReference type="Gene3D" id="3.40.190.10">
    <property type="entry name" value="Periplasmic binding protein-like II"/>
    <property type="match status" value="2"/>
</dbReference>
<dbReference type="PROSITE" id="PS51171">
    <property type="entry name" value="PREPHENATE_DEHYDR_3"/>
    <property type="match status" value="1"/>
</dbReference>
<dbReference type="GeneID" id="42799783"/>
<accession>A0A650CDJ1</accession>
<gene>
    <name evidence="8" type="ORF">D1869_01010</name>
</gene>
<dbReference type="AlphaFoldDB" id="A0A650CDJ1"/>
<comment type="pathway">
    <text evidence="5">Amino-acid biosynthesis.</text>
</comment>
<protein>
    <submittedName>
        <fullName evidence="8">Prephenate dehydratase</fullName>
    </submittedName>
</protein>
<keyword evidence="1" id="KW-0028">Amino-acid biosynthesis</keyword>
<proteinExistence type="predicted"/>
<keyword evidence="3" id="KW-0584">Phenylalanine biosynthesis</keyword>